<keyword evidence="1" id="KW-0012">Acyltransferase</keyword>
<dbReference type="PANTHER" id="PTHR43451">
    <property type="entry name" value="ACETYLTRANSFERASE (GNAT) FAMILY PROTEIN"/>
    <property type="match status" value="1"/>
</dbReference>
<sequence>MTKIQTKTMGLTLRKGVLQDLQEMLILFSETIATVCADNYNNEQIAAWVLSVNNHGRWHRLIEDQYFIVAMLNQKMVGFASLNHGNYVDVMYVHKDFQRQGIAQKLYTTLEDEARRQERTFVTADVSKTAKPFFEANGFKVIAEQIQIRTEVEIPNYNMKKDL</sequence>
<evidence type="ECO:0000313" key="2">
    <source>
        <dbReference type="Proteomes" id="UP000251241"/>
    </source>
</evidence>
<dbReference type="InterPro" id="IPR016181">
    <property type="entry name" value="Acyl_CoA_acyltransferase"/>
</dbReference>
<evidence type="ECO:0000313" key="1">
    <source>
        <dbReference type="EMBL" id="SPZ92356.1"/>
    </source>
</evidence>
<dbReference type="PANTHER" id="PTHR43451:SF1">
    <property type="entry name" value="ACETYLTRANSFERASE"/>
    <property type="match status" value="1"/>
</dbReference>
<dbReference type="AlphaFoldDB" id="A0A2X2JJP4"/>
<dbReference type="GeneID" id="97179361"/>
<protein>
    <submittedName>
        <fullName evidence="1">Putative acyltransferase</fullName>
    </submittedName>
</protein>
<keyword evidence="1" id="KW-0808">Transferase</keyword>
<dbReference type="GO" id="GO:0016747">
    <property type="term" value="F:acyltransferase activity, transferring groups other than amino-acyl groups"/>
    <property type="evidence" value="ECO:0007669"/>
    <property type="project" value="InterPro"/>
</dbReference>
<organism evidence="1 2">
    <name type="scientific">Sphingobacterium multivorum</name>
    <dbReference type="NCBI Taxonomy" id="28454"/>
    <lineage>
        <taxon>Bacteria</taxon>
        <taxon>Pseudomonadati</taxon>
        <taxon>Bacteroidota</taxon>
        <taxon>Sphingobacteriia</taxon>
        <taxon>Sphingobacteriales</taxon>
        <taxon>Sphingobacteriaceae</taxon>
        <taxon>Sphingobacterium</taxon>
    </lineage>
</organism>
<gene>
    <name evidence="1" type="ORF">NCTC11343_04403</name>
</gene>
<dbReference type="InterPro" id="IPR052564">
    <property type="entry name" value="N-acetyltrans/Recomb-assoc"/>
</dbReference>
<dbReference type="InterPro" id="IPR000182">
    <property type="entry name" value="GNAT_dom"/>
</dbReference>
<dbReference type="RefSeq" id="WP_112375841.1">
    <property type="nucleotide sequence ID" value="NZ_CP068089.1"/>
</dbReference>
<accession>A0A2X2JJP4</accession>
<dbReference type="EMBL" id="UAUU01000011">
    <property type="protein sequence ID" value="SPZ92356.1"/>
    <property type="molecule type" value="Genomic_DNA"/>
</dbReference>
<reference evidence="1 2" key="1">
    <citation type="submission" date="2018-06" db="EMBL/GenBank/DDBJ databases">
        <authorList>
            <consortium name="Pathogen Informatics"/>
            <person name="Doyle S."/>
        </authorList>
    </citation>
    <scope>NUCLEOTIDE SEQUENCE [LARGE SCALE GENOMIC DNA]</scope>
    <source>
        <strain evidence="1 2">NCTC11343</strain>
    </source>
</reference>
<dbReference type="CDD" id="cd04301">
    <property type="entry name" value="NAT_SF"/>
    <property type="match status" value="1"/>
</dbReference>
<dbReference type="Pfam" id="PF13673">
    <property type="entry name" value="Acetyltransf_10"/>
    <property type="match status" value="1"/>
</dbReference>
<dbReference type="Proteomes" id="UP000251241">
    <property type="component" value="Unassembled WGS sequence"/>
</dbReference>
<proteinExistence type="predicted"/>
<dbReference type="SUPFAM" id="SSF55729">
    <property type="entry name" value="Acyl-CoA N-acyltransferases (Nat)"/>
    <property type="match status" value="1"/>
</dbReference>
<dbReference type="PROSITE" id="PS51186">
    <property type="entry name" value="GNAT"/>
    <property type="match status" value="1"/>
</dbReference>
<dbReference type="Gene3D" id="3.40.630.30">
    <property type="match status" value="1"/>
</dbReference>
<name>A0A2X2JJP4_SPHMU</name>